<protein>
    <recommendedName>
        <fullName evidence="2">Protein kinase domain-containing protein</fullName>
    </recommendedName>
</protein>
<dbReference type="InterPro" id="IPR051681">
    <property type="entry name" value="Ser/Thr_Kinases-Pseudokinases"/>
</dbReference>
<feature type="compositionally biased region" description="Basic and acidic residues" evidence="1">
    <location>
        <begin position="269"/>
        <end position="288"/>
    </location>
</feature>
<dbReference type="PANTHER" id="PTHR44329:SF289">
    <property type="entry name" value="SERINE_THREONINE-PROTEIN KINASE VIK"/>
    <property type="match status" value="1"/>
</dbReference>
<name>A0AAW1RRC6_9CHLO</name>
<dbReference type="PIRSF" id="PIRSF000654">
    <property type="entry name" value="Integrin-linked_kinase"/>
    <property type="match status" value="1"/>
</dbReference>
<evidence type="ECO:0000259" key="2">
    <source>
        <dbReference type="PROSITE" id="PS50011"/>
    </source>
</evidence>
<dbReference type="Pfam" id="PF00069">
    <property type="entry name" value="Pkinase"/>
    <property type="match status" value="1"/>
</dbReference>
<dbReference type="InterPro" id="IPR000719">
    <property type="entry name" value="Prot_kinase_dom"/>
</dbReference>
<dbReference type="InterPro" id="IPR008271">
    <property type="entry name" value="Ser/Thr_kinase_AS"/>
</dbReference>
<dbReference type="Pfam" id="PF07714">
    <property type="entry name" value="PK_Tyr_Ser-Thr"/>
    <property type="match status" value="1"/>
</dbReference>
<evidence type="ECO:0000256" key="1">
    <source>
        <dbReference type="SAM" id="MobiDB-lite"/>
    </source>
</evidence>
<dbReference type="SMART" id="SM00220">
    <property type="entry name" value="S_TKc"/>
    <property type="match status" value="1"/>
</dbReference>
<dbReference type="Gene3D" id="1.10.510.10">
    <property type="entry name" value="Transferase(Phosphotransferase) domain 1"/>
    <property type="match status" value="2"/>
</dbReference>
<reference evidence="3 4" key="1">
    <citation type="journal article" date="2024" name="Nat. Commun.">
        <title>Phylogenomics reveals the evolutionary origins of lichenization in chlorophyte algae.</title>
        <authorList>
            <person name="Puginier C."/>
            <person name="Libourel C."/>
            <person name="Otte J."/>
            <person name="Skaloud P."/>
            <person name="Haon M."/>
            <person name="Grisel S."/>
            <person name="Petersen M."/>
            <person name="Berrin J.G."/>
            <person name="Delaux P.M."/>
            <person name="Dal Grande F."/>
            <person name="Keller J."/>
        </authorList>
    </citation>
    <scope>NUCLEOTIDE SEQUENCE [LARGE SCALE GENOMIC DNA]</scope>
    <source>
        <strain evidence="3 4">SAG 245.80</strain>
    </source>
</reference>
<dbReference type="InterPro" id="IPR011009">
    <property type="entry name" value="Kinase-like_dom_sf"/>
</dbReference>
<dbReference type="GO" id="GO:0004674">
    <property type="term" value="F:protein serine/threonine kinase activity"/>
    <property type="evidence" value="ECO:0007669"/>
    <property type="project" value="TreeGrafter"/>
</dbReference>
<dbReference type="EMBL" id="JALJOU010000025">
    <property type="protein sequence ID" value="KAK9836337.1"/>
    <property type="molecule type" value="Genomic_DNA"/>
</dbReference>
<dbReference type="PROSITE" id="PS50011">
    <property type="entry name" value="PROTEIN_KINASE_DOM"/>
    <property type="match status" value="1"/>
</dbReference>
<evidence type="ECO:0000313" key="4">
    <source>
        <dbReference type="Proteomes" id="UP001445335"/>
    </source>
</evidence>
<dbReference type="AlphaFoldDB" id="A0AAW1RRC6"/>
<gene>
    <name evidence="3" type="ORF">WJX81_006653</name>
</gene>
<feature type="domain" description="Protein kinase" evidence="2">
    <location>
        <begin position="64"/>
        <end position="436"/>
    </location>
</feature>
<comment type="caution">
    <text evidence="3">The sequence shown here is derived from an EMBL/GenBank/DDBJ whole genome shotgun (WGS) entry which is preliminary data.</text>
</comment>
<keyword evidence="4" id="KW-1185">Reference proteome</keyword>
<dbReference type="InterPro" id="IPR001245">
    <property type="entry name" value="Ser-Thr/Tyr_kinase_cat_dom"/>
</dbReference>
<evidence type="ECO:0000313" key="3">
    <source>
        <dbReference type="EMBL" id="KAK9836337.1"/>
    </source>
</evidence>
<accession>A0AAW1RRC6</accession>
<feature type="region of interest" description="Disordered" evidence="1">
    <location>
        <begin position="264"/>
        <end position="288"/>
    </location>
</feature>
<dbReference type="GO" id="GO:0005524">
    <property type="term" value="F:ATP binding"/>
    <property type="evidence" value="ECO:0007669"/>
    <property type="project" value="InterPro"/>
</dbReference>
<dbReference type="PROSITE" id="PS00108">
    <property type="entry name" value="PROTEIN_KINASE_ST"/>
    <property type="match status" value="1"/>
</dbReference>
<dbReference type="Proteomes" id="UP001445335">
    <property type="component" value="Unassembled WGS sequence"/>
</dbReference>
<dbReference type="SUPFAM" id="SSF56112">
    <property type="entry name" value="Protein kinase-like (PK-like)"/>
    <property type="match status" value="1"/>
</dbReference>
<dbReference type="PANTHER" id="PTHR44329">
    <property type="entry name" value="SERINE/THREONINE-PROTEIN KINASE TNNI3K-RELATED"/>
    <property type="match status" value="1"/>
</dbReference>
<sequence>MAAEVREAKRDPLPSDLRENYLIAKATYEAMWQSQLDNWEVDPPPVPKFAEMVGTENFISENRLTHVKAAGEGSFATVDICRLRSSNSGKDQLVAVKRLRPNSQIDLSVLANEGKILRTLRHRNIASYIGIGASLRPTHSARVGSGNHKESYYIVQEYLDGGTLKHKVLEQMTNLGRLAYSNADACAWAEEVADGLAYLHSYNPQVIHRDVKLDNVLLRRRGKGRPEAAICDFGLAVSVLNPSLGSKDRRSRLPRDISRCPSRVHTQMARKERGEPVTDRSVAEKGRELDRALSTATTRGSRVSARTSCSTSSGMSAGLVHTVFDLTGRTGSYLYMSPEVARCEPYNDRADVFSFGVVLYELLSREITAAFILANARRQDPELCELYAHKVSEGYRRPIPDDWPEDIKRLVEDCWAAEANDRPPMRQVAMRLADFLASAELEEWDRRALTQAKAFGCQCAVM</sequence>
<proteinExistence type="predicted"/>
<organism evidence="3 4">
    <name type="scientific">Elliptochloris bilobata</name>
    <dbReference type="NCBI Taxonomy" id="381761"/>
    <lineage>
        <taxon>Eukaryota</taxon>
        <taxon>Viridiplantae</taxon>
        <taxon>Chlorophyta</taxon>
        <taxon>core chlorophytes</taxon>
        <taxon>Trebouxiophyceae</taxon>
        <taxon>Trebouxiophyceae incertae sedis</taxon>
        <taxon>Elliptochloris clade</taxon>
        <taxon>Elliptochloris</taxon>
    </lineage>
</organism>